<evidence type="ECO:0000313" key="2">
    <source>
        <dbReference type="EMBL" id="KAG8441344.1"/>
    </source>
</evidence>
<dbReference type="AlphaFoldDB" id="A0A8T2JCX2"/>
<comment type="caution">
    <text evidence="2">The sequence shown here is derived from an EMBL/GenBank/DDBJ whole genome shotgun (WGS) entry which is preliminary data.</text>
</comment>
<keyword evidence="1" id="KW-0812">Transmembrane</keyword>
<accession>A0A8T2JCX2</accession>
<proteinExistence type="predicted"/>
<feature type="transmembrane region" description="Helical" evidence="1">
    <location>
        <begin position="48"/>
        <end position="73"/>
    </location>
</feature>
<keyword evidence="1" id="KW-1133">Transmembrane helix</keyword>
<gene>
    <name evidence="2" type="ORF">GDO86_006903</name>
</gene>
<sequence>MVTHSPQVGFSPKVHTVLDNVLFQRQDGTSAIVQIQLDPHRVPHSSLFVSWLGVLSPTAVVLGGGTVISRALLIGYFPGM</sequence>
<dbReference type="Proteomes" id="UP000812440">
    <property type="component" value="Chromosome 3"/>
</dbReference>
<keyword evidence="1" id="KW-0472">Membrane</keyword>
<reference evidence="2" key="1">
    <citation type="thesis" date="2020" institute="ProQuest LLC" country="789 East Eisenhower Parkway, Ann Arbor, MI, USA">
        <title>Comparative Genomics and Chromosome Evolution.</title>
        <authorList>
            <person name="Mudd A.B."/>
        </authorList>
    </citation>
    <scope>NUCLEOTIDE SEQUENCE</scope>
    <source>
        <strain evidence="2">Female2</strain>
        <tissue evidence="2">Blood</tissue>
    </source>
</reference>
<keyword evidence="3" id="KW-1185">Reference proteome</keyword>
<evidence type="ECO:0000313" key="3">
    <source>
        <dbReference type="Proteomes" id="UP000812440"/>
    </source>
</evidence>
<name>A0A8T2JCX2_9PIPI</name>
<dbReference type="EMBL" id="JAACNH010000006">
    <property type="protein sequence ID" value="KAG8441344.1"/>
    <property type="molecule type" value="Genomic_DNA"/>
</dbReference>
<organism evidence="2 3">
    <name type="scientific">Hymenochirus boettgeri</name>
    <name type="common">Congo dwarf clawed frog</name>
    <dbReference type="NCBI Taxonomy" id="247094"/>
    <lineage>
        <taxon>Eukaryota</taxon>
        <taxon>Metazoa</taxon>
        <taxon>Chordata</taxon>
        <taxon>Craniata</taxon>
        <taxon>Vertebrata</taxon>
        <taxon>Euteleostomi</taxon>
        <taxon>Amphibia</taxon>
        <taxon>Batrachia</taxon>
        <taxon>Anura</taxon>
        <taxon>Pipoidea</taxon>
        <taxon>Pipidae</taxon>
        <taxon>Pipinae</taxon>
        <taxon>Hymenochirus</taxon>
    </lineage>
</organism>
<protein>
    <submittedName>
        <fullName evidence="2">Uncharacterized protein</fullName>
    </submittedName>
</protein>
<evidence type="ECO:0000256" key="1">
    <source>
        <dbReference type="SAM" id="Phobius"/>
    </source>
</evidence>